<dbReference type="Gene3D" id="3.40.190.290">
    <property type="match status" value="1"/>
</dbReference>
<dbReference type="PANTHER" id="PTHR30537:SF5">
    <property type="entry name" value="HTH-TYPE TRANSCRIPTIONAL ACTIVATOR TTDR-RELATED"/>
    <property type="match status" value="1"/>
</dbReference>
<reference evidence="7" key="1">
    <citation type="journal article" date="2019" name="Int. J. Syst. Evol. Microbiol.">
        <title>The Global Catalogue of Microorganisms (GCM) 10K type strain sequencing project: providing services to taxonomists for standard genome sequencing and annotation.</title>
        <authorList>
            <consortium name="The Broad Institute Genomics Platform"/>
            <consortium name="The Broad Institute Genome Sequencing Center for Infectious Disease"/>
            <person name="Wu L."/>
            <person name="Ma J."/>
        </authorList>
    </citation>
    <scope>NUCLEOTIDE SEQUENCE [LARGE SCALE GENOMIC DNA]</scope>
    <source>
        <strain evidence="7">NBRC 107710</strain>
    </source>
</reference>
<feature type="domain" description="HTH lysR-type" evidence="5">
    <location>
        <begin position="2"/>
        <end position="59"/>
    </location>
</feature>
<evidence type="ECO:0000259" key="5">
    <source>
        <dbReference type="PROSITE" id="PS50931"/>
    </source>
</evidence>
<evidence type="ECO:0000313" key="7">
    <source>
        <dbReference type="Proteomes" id="UP001156881"/>
    </source>
</evidence>
<dbReference type="InterPro" id="IPR036390">
    <property type="entry name" value="WH_DNA-bd_sf"/>
</dbReference>
<dbReference type="InterPro" id="IPR058163">
    <property type="entry name" value="LysR-type_TF_proteobact-type"/>
</dbReference>
<dbReference type="SUPFAM" id="SSF46785">
    <property type="entry name" value="Winged helix' DNA-binding domain"/>
    <property type="match status" value="1"/>
</dbReference>
<name>A0ABQ6D3B2_9HYPH</name>
<keyword evidence="3" id="KW-0238">DNA-binding</keyword>
<proteinExistence type="inferred from homology"/>
<dbReference type="InterPro" id="IPR000847">
    <property type="entry name" value="LysR_HTH_N"/>
</dbReference>
<dbReference type="Pfam" id="PF03466">
    <property type="entry name" value="LysR_substrate"/>
    <property type="match status" value="1"/>
</dbReference>
<organism evidence="6 7">
    <name type="scientific">Methylobacterium brachythecii</name>
    <dbReference type="NCBI Taxonomy" id="1176177"/>
    <lineage>
        <taxon>Bacteria</taxon>
        <taxon>Pseudomonadati</taxon>
        <taxon>Pseudomonadota</taxon>
        <taxon>Alphaproteobacteria</taxon>
        <taxon>Hyphomicrobiales</taxon>
        <taxon>Methylobacteriaceae</taxon>
        <taxon>Methylobacterium</taxon>
    </lineage>
</organism>
<dbReference type="InterPro" id="IPR005119">
    <property type="entry name" value="LysR_subst-bd"/>
</dbReference>
<evidence type="ECO:0000256" key="2">
    <source>
        <dbReference type="ARBA" id="ARBA00023015"/>
    </source>
</evidence>
<sequence length="309" mass="33987">MISLESIRTFIRAAESGSFSAAGRHMRISPSVVSYRVQCLEDHLGCLLLTRTTRNMSLTDAGRQFYDHCVDVLASVEAAEKSVETAGASPRGVLKVAAPLLLGSQVVAPLIPRFRERHSETSVNLRLSDSFVDFVQESIDIGIRMSVMADSSFTLRKIAEIERVFCASPSYLSEAPPLERSADLLNHSCLLLRFPGSEQYRWTMTEQDETITLPVAGELDADNGEVLTKWALDGFGIAMKPLFEVAPYLADGRLVQVLPAVSPVSVTLGLLYPSRKLLPNRAKTFIGMATEEIRRHLGQQLALVGRQLP</sequence>
<evidence type="ECO:0000256" key="4">
    <source>
        <dbReference type="ARBA" id="ARBA00023163"/>
    </source>
</evidence>
<dbReference type="Gene3D" id="1.10.10.10">
    <property type="entry name" value="Winged helix-like DNA-binding domain superfamily/Winged helix DNA-binding domain"/>
    <property type="match status" value="1"/>
</dbReference>
<keyword evidence="7" id="KW-1185">Reference proteome</keyword>
<comment type="similarity">
    <text evidence="1">Belongs to the LysR transcriptional regulatory family.</text>
</comment>
<dbReference type="PROSITE" id="PS50931">
    <property type="entry name" value="HTH_LYSR"/>
    <property type="match status" value="1"/>
</dbReference>
<dbReference type="SUPFAM" id="SSF53850">
    <property type="entry name" value="Periplasmic binding protein-like II"/>
    <property type="match status" value="1"/>
</dbReference>
<protein>
    <submittedName>
        <fullName evidence="6">LysR family transcriptional regulator</fullName>
    </submittedName>
</protein>
<evidence type="ECO:0000313" key="6">
    <source>
        <dbReference type="EMBL" id="GLS42752.1"/>
    </source>
</evidence>
<dbReference type="Pfam" id="PF00126">
    <property type="entry name" value="HTH_1"/>
    <property type="match status" value="1"/>
</dbReference>
<gene>
    <name evidence="6" type="ORF">GCM10007884_07370</name>
</gene>
<dbReference type="RefSeq" id="WP_183507458.1">
    <property type="nucleotide sequence ID" value="NZ_BSPG01000002.1"/>
</dbReference>
<comment type="caution">
    <text evidence="6">The sequence shown here is derived from an EMBL/GenBank/DDBJ whole genome shotgun (WGS) entry which is preliminary data.</text>
</comment>
<dbReference type="InterPro" id="IPR036388">
    <property type="entry name" value="WH-like_DNA-bd_sf"/>
</dbReference>
<keyword evidence="2" id="KW-0805">Transcription regulation</keyword>
<accession>A0ABQ6D3B2</accession>
<evidence type="ECO:0000256" key="1">
    <source>
        <dbReference type="ARBA" id="ARBA00009437"/>
    </source>
</evidence>
<dbReference type="CDD" id="cd08422">
    <property type="entry name" value="PBP2_CrgA_like"/>
    <property type="match status" value="1"/>
</dbReference>
<keyword evidence="4" id="KW-0804">Transcription</keyword>
<dbReference type="EMBL" id="BSPG01000002">
    <property type="protein sequence ID" value="GLS42752.1"/>
    <property type="molecule type" value="Genomic_DNA"/>
</dbReference>
<dbReference type="Proteomes" id="UP001156881">
    <property type="component" value="Unassembled WGS sequence"/>
</dbReference>
<dbReference type="PANTHER" id="PTHR30537">
    <property type="entry name" value="HTH-TYPE TRANSCRIPTIONAL REGULATOR"/>
    <property type="match status" value="1"/>
</dbReference>
<evidence type="ECO:0000256" key="3">
    <source>
        <dbReference type="ARBA" id="ARBA00023125"/>
    </source>
</evidence>